<dbReference type="PROSITE" id="PS00676">
    <property type="entry name" value="SIGMA54_INTERACT_2"/>
    <property type="match status" value="1"/>
</dbReference>
<dbReference type="SUPFAM" id="SSF46689">
    <property type="entry name" value="Homeodomain-like"/>
    <property type="match status" value="1"/>
</dbReference>
<feature type="domain" description="Sigma-54 factor interaction" evidence="7">
    <location>
        <begin position="157"/>
        <end position="386"/>
    </location>
</feature>
<dbReference type="Proteomes" id="UP001589813">
    <property type="component" value="Unassembled WGS sequence"/>
</dbReference>
<reference evidence="9 10" key="1">
    <citation type="submission" date="2024-09" db="EMBL/GenBank/DDBJ databases">
        <authorList>
            <person name="Sun Q."/>
            <person name="Mori K."/>
        </authorList>
    </citation>
    <scope>NUCLEOTIDE SEQUENCE [LARGE SCALE GENOMIC DNA]</scope>
    <source>
        <strain evidence="9 10">KCTC 23315</strain>
    </source>
</reference>
<dbReference type="Gene3D" id="1.10.8.60">
    <property type="match status" value="1"/>
</dbReference>
<keyword evidence="5" id="KW-0804">Transcription</keyword>
<sequence>MSMPQPPHQTLSLQQPQLLVVEDDHSQRQLVTELLQAEGYRVCNADSVPAAILQLQQQPDIALVFSDWKLGSLSGLELLDYCKAHYPTLGFVIATAYGSVSHAVEAIQAGADDYLAKPFKRQELLLAVRKGLRARSLRKQNQQLSAALSEQQQLVDIIGHAPCMQQLFQRIQRISGTDVTVLISGESGTGKELAARALHQLSPRRQGPFIALNCGAIPESLAEAELFGAEKGAFTGAHAAKAGKFEAAEGGTLFLDEIAELPLSLQAKLLRLLQQGTVTRLGSHHEIKLNVRIIAASHQDLAVAVRDGRFREDLFYRLNVVPLHMPALRERSEDIPRLLEHFLQQHQQRYQQQAPALSKQTLKQLLGYRWPGNVRELANRIERYVLLQDEQELLAGLQPEAGQTPVSGFILPPEGLAFETLEKSCLQQALQRCDGNKAQAARLLQLPYKAFLYRLEKFGLTGGA</sequence>
<dbReference type="Pfam" id="PF00072">
    <property type="entry name" value="Response_reg"/>
    <property type="match status" value="1"/>
</dbReference>
<name>A0ABV6BFL6_9GAMM</name>
<dbReference type="InterPro" id="IPR002078">
    <property type="entry name" value="Sigma_54_int"/>
</dbReference>
<gene>
    <name evidence="9" type="ORF">ACFFJP_15235</name>
</gene>
<dbReference type="InterPro" id="IPR002197">
    <property type="entry name" value="HTH_Fis"/>
</dbReference>
<dbReference type="Gene3D" id="3.40.50.300">
    <property type="entry name" value="P-loop containing nucleotide triphosphate hydrolases"/>
    <property type="match status" value="1"/>
</dbReference>
<evidence type="ECO:0000259" key="7">
    <source>
        <dbReference type="PROSITE" id="PS50045"/>
    </source>
</evidence>
<evidence type="ECO:0000256" key="3">
    <source>
        <dbReference type="ARBA" id="ARBA00023015"/>
    </source>
</evidence>
<proteinExistence type="predicted"/>
<dbReference type="SUPFAM" id="SSF52172">
    <property type="entry name" value="CheY-like"/>
    <property type="match status" value="1"/>
</dbReference>
<dbReference type="Gene3D" id="1.10.10.60">
    <property type="entry name" value="Homeodomain-like"/>
    <property type="match status" value="1"/>
</dbReference>
<evidence type="ECO:0000256" key="6">
    <source>
        <dbReference type="PROSITE-ProRule" id="PRU00169"/>
    </source>
</evidence>
<dbReference type="InterPro" id="IPR027417">
    <property type="entry name" value="P-loop_NTPase"/>
</dbReference>
<dbReference type="PROSITE" id="PS00688">
    <property type="entry name" value="SIGMA54_INTERACT_3"/>
    <property type="match status" value="1"/>
</dbReference>
<dbReference type="InterPro" id="IPR025944">
    <property type="entry name" value="Sigma_54_int_dom_CS"/>
</dbReference>
<organism evidence="9 10">
    <name type="scientific">Rheinheimera tilapiae</name>
    <dbReference type="NCBI Taxonomy" id="875043"/>
    <lineage>
        <taxon>Bacteria</taxon>
        <taxon>Pseudomonadati</taxon>
        <taxon>Pseudomonadota</taxon>
        <taxon>Gammaproteobacteria</taxon>
        <taxon>Chromatiales</taxon>
        <taxon>Chromatiaceae</taxon>
        <taxon>Rheinheimera</taxon>
    </lineage>
</organism>
<dbReference type="InterPro" id="IPR001789">
    <property type="entry name" value="Sig_transdc_resp-reg_receiver"/>
</dbReference>
<dbReference type="Gene3D" id="3.40.50.2300">
    <property type="match status" value="1"/>
</dbReference>
<evidence type="ECO:0000313" key="9">
    <source>
        <dbReference type="EMBL" id="MFC0049650.1"/>
    </source>
</evidence>
<dbReference type="Pfam" id="PF02954">
    <property type="entry name" value="HTH_8"/>
    <property type="match status" value="1"/>
</dbReference>
<keyword evidence="6" id="KW-0597">Phosphoprotein</keyword>
<dbReference type="PANTHER" id="PTHR32071">
    <property type="entry name" value="TRANSCRIPTIONAL REGULATORY PROTEIN"/>
    <property type="match status" value="1"/>
</dbReference>
<dbReference type="PRINTS" id="PR01590">
    <property type="entry name" value="HTHFIS"/>
</dbReference>
<protein>
    <submittedName>
        <fullName evidence="9">Sigma-54-dependent transcriptional regulator</fullName>
    </submittedName>
</protein>
<dbReference type="PROSITE" id="PS50045">
    <property type="entry name" value="SIGMA54_INTERACT_4"/>
    <property type="match status" value="1"/>
</dbReference>
<dbReference type="SUPFAM" id="SSF52540">
    <property type="entry name" value="P-loop containing nucleoside triphosphate hydrolases"/>
    <property type="match status" value="1"/>
</dbReference>
<dbReference type="InterPro" id="IPR009057">
    <property type="entry name" value="Homeodomain-like_sf"/>
</dbReference>
<keyword evidence="2" id="KW-0067">ATP-binding</keyword>
<dbReference type="EMBL" id="JBHLXP010000004">
    <property type="protein sequence ID" value="MFC0049650.1"/>
    <property type="molecule type" value="Genomic_DNA"/>
</dbReference>
<dbReference type="InterPro" id="IPR025943">
    <property type="entry name" value="Sigma_54_int_dom_ATP-bd_2"/>
</dbReference>
<evidence type="ECO:0000256" key="2">
    <source>
        <dbReference type="ARBA" id="ARBA00022840"/>
    </source>
</evidence>
<dbReference type="InterPro" id="IPR058031">
    <property type="entry name" value="AAA_lid_NorR"/>
</dbReference>
<keyword evidence="3" id="KW-0805">Transcription regulation</keyword>
<keyword evidence="10" id="KW-1185">Reference proteome</keyword>
<feature type="modified residue" description="4-aspartylphosphate" evidence="6">
    <location>
        <position position="67"/>
    </location>
</feature>
<keyword evidence="4" id="KW-0238">DNA-binding</keyword>
<keyword evidence="1" id="KW-0547">Nucleotide-binding</keyword>
<feature type="domain" description="Response regulatory" evidence="8">
    <location>
        <begin position="17"/>
        <end position="132"/>
    </location>
</feature>
<dbReference type="SMART" id="SM00382">
    <property type="entry name" value="AAA"/>
    <property type="match status" value="1"/>
</dbReference>
<dbReference type="Pfam" id="PF00158">
    <property type="entry name" value="Sigma54_activat"/>
    <property type="match status" value="1"/>
</dbReference>
<dbReference type="Pfam" id="PF25601">
    <property type="entry name" value="AAA_lid_14"/>
    <property type="match status" value="1"/>
</dbReference>
<accession>A0ABV6BFL6</accession>
<dbReference type="PROSITE" id="PS50110">
    <property type="entry name" value="RESPONSE_REGULATORY"/>
    <property type="match status" value="1"/>
</dbReference>
<evidence type="ECO:0000256" key="4">
    <source>
        <dbReference type="ARBA" id="ARBA00023125"/>
    </source>
</evidence>
<evidence type="ECO:0000256" key="5">
    <source>
        <dbReference type="ARBA" id="ARBA00023163"/>
    </source>
</evidence>
<evidence type="ECO:0000256" key="1">
    <source>
        <dbReference type="ARBA" id="ARBA00022741"/>
    </source>
</evidence>
<comment type="caution">
    <text evidence="9">The sequence shown here is derived from an EMBL/GenBank/DDBJ whole genome shotgun (WGS) entry which is preliminary data.</text>
</comment>
<evidence type="ECO:0000259" key="8">
    <source>
        <dbReference type="PROSITE" id="PS50110"/>
    </source>
</evidence>
<dbReference type="SMART" id="SM00448">
    <property type="entry name" value="REC"/>
    <property type="match status" value="1"/>
</dbReference>
<dbReference type="RefSeq" id="WP_377245907.1">
    <property type="nucleotide sequence ID" value="NZ_JBHLXP010000004.1"/>
</dbReference>
<dbReference type="InterPro" id="IPR011006">
    <property type="entry name" value="CheY-like_superfamily"/>
</dbReference>
<dbReference type="InterPro" id="IPR003593">
    <property type="entry name" value="AAA+_ATPase"/>
</dbReference>
<evidence type="ECO:0000313" key="10">
    <source>
        <dbReference type="Proteomes" id="UP001589813"/>
    </source>
</evidence>
<dbReference type="CDD" id="cd00009">
    <property type="entry name" value="AAA"/>
    <property type="match status" value="1"/>
</dbReference>